<evidence type="ECO:0000313" key="1">
    <source>
        <dbReference type="EnsemblMetazoa" id="SMAR012409-PA"/>
    </source>
</evidence>
<dbReference type="Proteomes" id="UP000014500">
    <property type="component" value="Unassembled WGS sequence"/>
</dbReference>
<dbReference type="EMBL" id="JH432134">
    <property type="status" value="NOT_ANNOTATED_CDS"/>
    <property type="molecule type" value="Genomic_DNA"/>
</dbReference>
<reference evidence="2" key="1">
    <citation type="submission" date="2011-05" db="EMBL/GenBank/DDBJ databases">
        <authorList>
            <person name="Richards S.R."/>
            <person name="Qu J."/>
            <person name="Jiang H."/>
            <person name="Jhangiani S.N."/>
            <person name="Agravi P."/>
            <person name="Goodspeed R."/>
            <person name="Gross S."/>
            <person name="Mandapat C."/>
            <person name="Jackson L."/>
            <person name="Mathew T."/>
            <person name="Pu L."/>
            <person name="Thornton R."/>
            <person name="Saada N."/>
            <person name="Wilczek-Boney K.B."/>
            <person name="Lee S."/>
            <person name="Kovar C."/>
            <person name="Wu Y."/>
            <person name="Scherer S.E."/>
            <person name="Worley K.C."/>
            <person name="Muzny D.M."/>
            <person name="Gibbs R."/>
        </authorList>
    </citation>
    <scope>NUCLEOTIDE SEQUENCE</scope>
    <source>
        <strain evidence="2">Brora</strain>
    </source>
</reference>
<reference evidence="1" key="2">
    <citation type="submission" date="2015-02" db="UniProtKB">
        <authorList>
            <consortium name="EnsemblMetazoa"/>
        </authorList>
    </citation>
    <scope>IDENTIFICATION</scope>
</reference>
<organism evidence="1 2">
    <name type="scientific">Strigamia maritima</name>
    <name type="common">European centipede</name>
    <name type="synonym">Geophilus maritimus</name>
    <dbReference type="NCBI Taxonomy" id="126957"/>
    <lineage>
        <taxon>Eukaryota</taxon>
        <taxon>Metazoa</taxon>
        <taxon>Ecdysozoa</taxon>
        <taxon>Arthropoda</taxon>
        <taxon>Myriapoda</taxon>
        <taxon>Chilopoda</taxon>
        <taxon>Pleurostigmophora</taxon>
        <taxon>Geophilomorpha</taxon>
        <taxon>Linotaeniidae</taxon>
        <taxon>Strigamia</taxon>
    </lineage>
</organism>
<keyword evidence="2" id="KW-1185">Reference proteome</keyword>
<proteinExistence type="predicted"/>
<evidence type="ECO:0000313" key="2">
    <source>
        <dbReference type="Proteomes" id="UP000014500"/>
    </source>
</evidence>
<dbReference type="AlphaFoldDB" id="T1JF05"/>
<name>T1JF05_STRMM</name>
<accession>T1JF05</accession>
<dbReference type="HOGENOM" id="CLU_1772820_0_0_1"/>
<dbReference type="EnsemblMetazoa" id="SMAR012409-RA">
    <property type="protein sequence ID" value="SMAR012409-PA"/>
    <property type="gene ID" value="SMAR012409"/>
</dbReference>
<sequence>MLKPLQTSFSTIHDLKEMRLEPLIRARPLGPISRCRPSQDYLHTKEQRKLLILIQVRRSCENLNLIIVQARRHDIVFTFHSTIFLVFQISKYSFFVSFFFVSDFVCPDRYARISMPWINMPGLVCLDQYAWPAELAEPAGYTRFSTL</sequence>
<protein>
    <submittedName>
        <fullName evidence="1">Uncharacterized protein</fullName>
    </submittedName>
</protein>